<proteinExistence type="predicted"/>
<dbReference type="AlphaFoldDB" id="A0A6S7GJU3"/>
<dbReference type="Proteomes" id="UP001152795">
    <property type="component" value="Unassembled WGS sequence"/>
</dbReference>
<keyword evidence="3" id="KW-1185">Reference proteome</keyword>
<dbReference type="EMBL" id="CACRXK020001905">
    <property type="protein sequence ID" value="CAB3991713.1"/>
    <property type="molecule type" value="Genomic_DNA"/>
</dbReference>
<evidence type="ECO:0000256" key="1">
    <source>
        <dbReference type="SAM" id="MobiDB-lite"/>
    </source>
</evidence>
<name>A0A6S7GJU3_PARCT</name>
<reference evidence="2" key="1">
    <citation type="submission" date="2020-04" db="EMBL/GenBank/DDBJ databases">
        <authorList>
            <person name="Alioto T."/>
            <person name="Alioto T."/>
            <person name="Gomez Garrido J."/>
        </authorList>
    </citation>
    <scope>NUCLEOTIDE SEQUENCE</scope>
    <source>
        <strain evidence="2">A484AB</strain>
    </source>
</reference>
<accession>A0A6S7GJU3</accession>
<protein>
    <submittedName>
        <fullName evidence="2">Partial</fullName>
    </submittedName>
</protein>
<evidence type="ECO:0000313" key="2">
    <source>
        <dbReference type="EMBL" id="CAB3991713.1"/>
    </source>
</evidence>
<feature type="compositionally biased region" description="Polar residues" evidence="1">
    <location>
        <begin position="272"/>
        <end position="283"/>
    </location>
</feature>
<evidence type="ECO:0000313" key="3">
    <source>
        <dbReference type="Proteomes" id="UP001152795"/>
    </source>
</evidence>
<sequence>MGNSGQLGYITSISELLDFRKFDFPSGAVLQNFSVTEVYIKRAKKCLSKVMRSHWTTDLDIETLELRRSLASLAELQTVIPFHIPRYKIILDECKNKSPVVSATNLTFATRFLAVFMFFKVKGCRPMTYLHLTVSMFESAKRNKGMVDQTTFKTAKKYGFDSLYFDEISLDVVDNYVRYVRPLLQPRYRQIIETESVQILNVEEQKLVSEDQKHSSNVARVHYQKLRSRDVAIKGRTCMEKLRGLHGAEMDTCVEQLKQEHCSEHKSKSDNETTPIPQTTTEKVSAEKRKPLRFTKEEDQFIERGIKRFGARWCTILRHTEYNFQLVEKLGHLDFVQFNKNLCSVFHSCTL</sequence>
<feature type="region of interest" description="Disordered" evidence="1">
    <location>
        <begin position="264"/>
        <end position="289"/>
    </location>
</feature>
<organism evidence="2 3">
    <name type="scientific">Paramuricea clavata</name>
    <name type="common">Red gorgonian</name>
    <name type="synonym">Violescent sea-whip</name>
    <dbReference type="NCBI Taxonomy" id="317549"/>
    <lineage>
        <taxon>Eukaryota</taxon>
        <taxon>Metazoa</taxon>
        <taxon>Cnidaria</taxon>
        <taxon>Anthozoa</taxon>
        <taxon>Octocorallia</taxon>
        <taxon>Malacalcyonacea</taxon>
        <taxon>Plexauridae</taxon>
        <taxon>Paramuricea</taxon>
    </lineage>
</organism>
<dbReference type="OrthoDB" id="5984851at2759"/>
<gene>
    <name evidence="2" type="ORF">PACLA_8A047354</name>
</gene>
<comment type="caution">
    <text evidence="2">The sequence shown here is derived from an EMBL/GenBank/DDBJ whole genome shotgun (WGS) entry which is preliminary data.</text>
</comment>